<evidence type="ECO:0000256" key="6">
    <source>
        <dbReference type="RuleBase" id="RU365002"/>
    </source>
</evidence>
<dbReference type="AlphaFoldDB" id="A0A6A5U025"/>
<dbReference type="Proteomes" id="UP000800035">
    <property type="component" value="Unassembled WGS sequence"/>
</dbReference>
<dbReference type="Pfam" id="PF10343">
    <property type="entry name" value="Q_salvage"/>
    <property type="match status" value="1"/>
</dbReference>
<evidence type="ECO:0000313" key="8">
    <source>
        <dbReference type="Proteomes" id="UP000800035"/>
    </source>
</evidence>
<dbReference type="EC" id="3.2.2.-" evidence="6"/>
<name>A0A6A5U025_9PLEO</name>
<comment type="catalytic activity">
    <reaction evidence="5 6">
        <text>queuosine 5'-phosphate + H2O = queuine + D-ribose 5-phosphate</text>
        <dbReference type="Rhea" id="RHEA:75387"/>
        <dbReference type="ChEBI" id="CHEBI:15377"/>
        <dbReference type="ChEBI" id="CHEBI:17433"/>
        <dbReference type="ChEBI" id="CHEBI:78346"/>
        <dbReference type="ChEBI" id="CHEBI:194371"/>
    </reaction>
    <physiologicalReaction direction="left-to-right" evidence="5 6">
        <dbReference type="Rhea" id="RHEA:75388"/>
    </physiologicalReaction>
</comment>
<keyword evidence="1 6" id="KW-0378">Hydrolase</keyword>
<reference evidence="7" key="1">
    <citation type="journal article" date="2020" name="Stud. Mycol.">
        <title>101 Dothideomycetes genomes: a test case for predicting lifestyles and emergence of pathogens.</title>
        <authorList>
            <person name="Haridas S."/>
            <person name="Albert R."/>
            <person name="Binder M."/>
            <person name="Bloem J."/>
            <person name="Labutti K."/>
            <person name="Salamov A."/>
            <person name="Andreopoulos B."/>
            <person name="Baker S."/>
            <person name="Barry K."/>
            <person name="Bills G."/>
            <person name="Bluhm B."/>
            <person name="Cannon C."/>
            <person name="Castanera R."/>
            <person name="Culley D."/>
            <person name="Daum C."/>
            <person name="Ezra D."/>
            <person name="Gonzalez J."/>
            <person name="Henrissat B."/>
            <person name="Kuo A."/>
            <person name="Liang C."/>
            <person name="Lipzen A."/>
            <person name="Lutzoni F."/>
            <person name="Magnuson J."/>
            <person name="Mondo S."/>
            <person name="Nolan M."/>
            <person name="Ohm R."/>
            <person name="Pangilinan J."/>
            <person name="Park H.-J."/>
            <person name="Ramirez L."/>
            <person name="Alfaro M."/>
            <person name="Sun H."/>
            <person name="Tritt A."/>
            <person name="Yoshinaga Y."/>
            <person name="Zwiers L.-H."/>
            <person name="Turgeon B."/>
            <person name="Goodwin S."/>
            <person name="Spatafora J."/>
            <person name="Crous P."/>
            <person name="Grigoriev I."/>
        </authorList>
    </citation>
    <scope>NUCLEOTIDE SEQUENCE</scope>
    <source>
        <strain evidence="7">CBS 675.92</strain>
    </source>
</reference>
<organism evidence="7 8">
    <name type="scientific">Byssothecium circinans</name>
    <dbReference type="NCBI Taxonomy" id="147558"/>
    <lineage>
        <taxon>Eukaryota</taxon>
        <taxon>Fungi</taxon>
        <taxon>Dikarya</taxon>
        <taxon>Ascomycota</taxon>
        <taxon>Pezizomycotina</taxon>
        <taxon>Dothideomycetes</taxon>
        <taxon>Pleosporomycetidae</taxon>
        <taxon>Pleosporales</taxon>
        <taxon>Massarineae</taxon>
        <taxon>Massarinaceae</taxon>
        <taxon>Byssothecium</taxon>
    </lineage>
</organism>
<dbReference type="InterPro" id="IPR019438">
    <property type="entry name" value="Q_salvage"/>
</dbReference>
<evidence type="ECO:0000256" key="5">
    <source>
        <dbReference type="ARBA" id="ARBA00048204"/>
    </source>
</evidence>
<dbReference type="GO" id="GO:0006400">
    <property type="term" value="P:tRNA modification"/>
    <property type="evidence" value="ECO:0007669"/>
    <property type="project" value="TreeGrafter"/>
</dbReference>
<sequence>MSDDEVDHELVALLRAKFGLNGPDPNAPPETKVLKDAEYIYDNSMDVAIDMQCTKLAAISIHEEMQKRSYSTKAWVEHELHPKSKDEATVNFIFTMDLLNFSFWSEKTEDERFAVKYGEKKWTGYWSLVAALQRAIEDGVPITSPEFWVDEEKCTDEVLKNVFRSETGEEMPMFEQRVQCLRDAGLILEEEFDSSVVTLIRDAKNSAAGLVNLLAKHFPCFNDSGTFERKPVRFLKRAQIFVADLWAAFEGESYGSFNDIDKITMFADYRVPQMLHSLGVISFSPPLEAKLRRKEVLKSGHGWEMQIRGCSIWAVELLRREILKLQPEAQINAILIDFFLYDLAKEKEKAGEEAIPHHRTRSIWY</sequence>
<evidence type="ECO:0000256" key="3">
    <source>
        <dbReference type="ARBA" id="ARBA00035306"/>
    </source>
</evidence>
<evidence type="ECO:0000256" key="4">
    <source>
        <dbReference type="ARBA" id="ARBA00035393"/>
    </source>
</evidence>
<evidence type="ECO:0000256" key="2">
    <source>
        <dbReference type="ARBA" id="ARBA00035119"/>
    </source>
</evidence>
<evidence type="ECO:0000256" key="1">
    <source>
        <dbReference type="ARBA" id="ARBA00022801"/>
    </source>
</evidence>
<evidence type="ECO:0000313" key="7">
    <source>
        <dbReference type="EMBL" id="KAF1956336.1"/>
    </source>
</evidence>
<keyword evidence="8" id="KW-1185">Reference proteome</keyword>
<dbReference type="GO" id="GO:0016787">
    <property type="term" value="F:hydrolase activity"/>
    <property type="evidence" value="ECO:0007669"/>
    <property type="project" value="UniProtKB-KW"/>
</dbReference>
<dbReference type="OrthoDB" id="416777at2759"/>
<accession>A0A6A5U025</accession>
<dbReference type="PANTHER" id="PTHR21314">
    <property type="entry name" value="QUEUOSINE 5'-PHOSPHATE N-GLYCOSYLASE_HYDROLASE-RELATED"/>
    <property type="match status" value="1"/>
</dbReference>
<dbReference type="EMBL" id="ML976992">
    <property type="protein sequence ID" value="KAF1956336.1"/>
    <property type="molecule type" value="Genomic_DNA"/>
</dbReference>
<protein>
    <recommendedName>
        <fullName evidence="3 6">Queuosine 5'-phosphate N-glycosylase/hydrolase</fullName>
        <ecNumber evidence="6">3.2.2.-</ecNumber>
    </recommendedName>
    <alternativeName>
        <fullName evidence="4 6">Queuosine-nucleotide N-glycosylase/hydrolase</fullName>
    </alternativeName>
</protein>
<dbReference type="PANTHER" id="PTHR21314:SF0">
    <property type="entry name" value="QUEUOSINE 5'-PHOSPHATE N-GLYCOSYLASE_HYDROLASE"/>
    <property type="match status" value="1"/>
</dbReference>
<proteinExistence type="inferred from homology"/>
<comment type="function">
    <text evidence="6">Catalyzes the hydrolysis of queuosine 5'-phosphate, releasing the nucleobase queuine (q). Is required for salvage of queuine from exogenous queuosine (Q) that is imported and then converted to queuosine 5'-phosphate intracellularly.</text>
</comment>
<comment type="similarity">
    <text evidence="2 6">Belongs to the QNG1 protein family.</text>
</comment>
<gene>
    <name evidence="7" type="ORF">CC80DRAFT_548634</name>
</gene>